<feature type="region of interest" description="Disordered" evidence="1">
    <location>
        <begin position="186"/>
        <end position="247"/>
    </location>
</feature>
<gene>
    <name evidence="2" type="ORF">BCR33DRAFT_534167</name>
</gene>
<protein>
    <submittedName>
        <fullName evidence="2">Uncharacterized protein</fullName>
    </submittedName>
</protein>
<proteinExistence type="predicted"/>
<keyword evidence="3" id="KW-1185">Reference proteome</keyword>
<reference evidence="2 3" key="1">
    <citation type="submission" date="2016-07" db="EMBL/GenBank/DDBJ databases">
        <title>Pervasive Adenine N6-methylation of Active Genes in Fungi.</title>
        <authorList>
            <consortium name="DOE Joint Genome Institute"/>
            <person name="Mondo S.J."/>
            <person name="Dannebaum R.O."/>
            <person name="Kuo R.C."/>
            <person name="Labutti K."/>
            <person name="Haridas S."/>
            <person name="Kuo A."/>
            <person name="Salamov A."/>
            <person name="Ahrendt S.R."/>
            <person name="Lipzen A."/>
            <person name="Sullivan W."/>
            <person name="Andreopoulos W.B."/>
            <person name="Clum A."/>
            <person name="Lindquist E."/>
            <person name="Daum C."/>
            <person name="Ramamoorthy G.K."/>
            <person name="Gryganskyi A."/>
            <person name="Culley D."/>
            <person name="Magnuson J.K."/>
            <person name="James T.Y."/>
            <person name="O'Malley M.A."/>
            <person name="Stajich J.E."/>
            <person name="Spatafora J.W."/>
            <person name="Visel A."/>
            <person name="Grigoriev I.V."/>
        </authorList>
    </citation>
    <scope>NUCLEOTIDE SEQUENCE [LARGE SCALE GENOMIC DNA]</scope>
    <source>
        <strain evidence="2 3">JEL800</strain>
    </source>
</reference>
<dbReference type="AlphaFoldDB" id="A0A1Y2BD74"/>
<dbReference type="Proteomes" id="UP000193642">
    <property type="component" value="Unassembled WGS sequence"/>
</dbReference>
<name>A0A1Y2BD74_9FUNG</name>
<feature type="compositionally biased region" description="Low complexity" evidence="1">
    <location>
        <begin position="215"/>
        <end position="229"/>
    </location>
</feature>
<dbReference type="EMBL" id="MCGO01000070">
    <property type="protein sequence ID" value="ORY32771.1"/>
    <property type="molecule type" value="Genomic_DNA"/>
</dbReference>
<evidence type="ECO:0000313" key="2">
    <source>
        <dbReference type="EMBL" id="ORY32771.1"/>
    </source>
</evidence>
<feature type="compositionally biased region" description="Low complexity" evidence="1">
    <location>
        <begin position="237"/>
        <end position="247"/>
    </location>
</feature>
<comment type="caution">
    <text evidence="2">The sequence shown here is derived from an EMBL/GenBank/DDBJ whole genome shotgun (WGS) entry which is preliminary data.</text>
</comment>
<accession>A0A1Y2BD74</accession>
<organism evidence="2 3">
    <name type="scientific">Rhizoclosmatium globosum</name>
    <dbReference type="NCBI Taxonomy" id="329046"/>
    <lineage>
        <taxon>Eukaryota</taxon>
        <taxon>Fungi</taxon>
        <taxon>Fungi incertae sedis</taxon>
        <taxon>Chytridiomycota</taxon>
        <taxon>Chytridiomycota incertae sedis</taxon>
        <taxon>Chytridiomycetes</taxon>
        <taxon>Chytridiales</taxon>
        <taxon>Chytriomycetaceae</taxon>
        <taxon>Rhizoclosmatium</taxon>
    </lineage>
</organism>
<evidence type="ECO:0000313" key="3">
    <source>
        <dbReference type="Proteomes" id="UP000193642"/>
    </source>
</evidence>
<sequence length="378" mass="40369">MSAPVKSEPRLLRCIVVGQPRASAVFQVKASEGDSVAKLRLRIGRRLSSSLSRRGASAAQLMLFFGALVGVAELEQVSVLSGAFEAGELLGLVPLLRLLDKQLLKNLLWMPEFEVSEVHVVVALSSAASAGVSSIVYDGTTSSPLPKTIHQTVPQTISLVELPDDAVIDPLIPVLRSRDNSVASLNGRGRDVHTSFTATPSPRSRNRIRIRTKSSDSSINSSTSPTRFSWSFRRRPSGAPSPTVSVSTPRPGVVIGVRSLSNPTSSEAILSPTPPIIIIDPPSFHSNRDESVRSRVSSLASNFSMASKLSVLKTTFSRNNASHSGTLGRSTTASALTQIPAAAQSSSTLLYQEEEFSYGCSGCFAFFFRSSRGKGKTL</sequence>
<evidence type="ECO:0000256" key="1">
    <source>
        <dbReference type="SAM" id="MobiDB-lite"/>
    </source>
</evidence>